<dbReference type="AlphaFoldDB" id="A0A843AFB1"/>
<dbReference type="Pfam" id="PF02146">
    <property type="entry name" value="SIR2"/>
    <property type="match status" value="1"/>
</dbReference>
<feature type="active site" description="Proton acceptor" evidence="3">
    <location>
        <position position="127"/>
    </location>
</feature>
<dbReference type="PANTHER" id="PTHR11085:SF4">
    <property type="entry name" value="NAD-DEPENDENT PROTEIN DEACYLASE"/>
    <property type="match status" value="1"/>
</dbReference>
<keyword evidence="3" id="KW-0862">Zinc</keyword>
<feature type="binding site" evidence="3">
    <location>
        <position position="159"/>
    </location>
    <ligand>
        <name>Zn(2+)</name>
        <dbReference type="ChEBI" id="CHEBI:29105"/>
    </ligand>
</feature>
<dbReference type="GO" id="GO:0070403">
    <property type="term" value="F:NAD+ binding"/>
    <property type="evidence" value="ECO:0007669"/>
    <property type="project" value="InterPro"/>
</dbReference>
<dbReference type="Gene3D" id="3.40.50.1220">
    <property type="entry name" value="TPP-binding domain"/>
    <property type="match status" value="1"/>
</dbReference>
<dbReference type="RefSeq" id="WP_278523863.1">
    <property type="nucleotide sequence ID" value="NZ_JADIIN010000066.1"/>
</dbReference>
<sequence length="246" mass="27937">MKKESLKKISNLKKRISSSKDIVFFGGAGVSTESGIPDFRGEKGIYNTMKKYGESPETILSHEYFFSNTSLFYEYYKENIIYKYAQPNYSHIGINKLEKEGKVKAIITQNIDGLHQKAGSKNVLELHGNILKNYCVNCNAKYNLNYIIDSKDVPICKYCREIIKPDIVLYQEPLKEEIINKAIEFIIKADLLIIGGTSLVVYPAAGLVQHFKGKNLVLINKTMTSYDNYANLVINEPIGEVFKKII</sequence>
<dbReference type="EMBL" id="JADIIN010000066">
    <property type="protein sequence ID" value="MBF4469394.1"/>
    <property type="molecule type" value="Genomic_DNA"/>
</dbReference>
<reference evidence="5" key="1">
    <citation type="submission" date="2020-10" db="EMBL/GenBank/DDBJ databases">
        <title>Dehalococcoides mccartyi of a TCE/Cr reducing biochatode.</title>
        <authorList>
            <person name="Matturro B."/>
        </authorList>
    </citation>
    <scope>NUCLEOTIDE SEQUENCE</scope>
    <source>
        <strain evidence="5">Bin4</strain>
    </source>
</reference>
<dbReference type="Proteomes" id="UP000658733">
    <property type="component" value="Unassembled WGS sequence"/>
</dbReference>
<dbReference type="CDD" id="cd01407">
    <property type="entry name" value="SIR2-fam"/>
    <property type="match status" value="1"/>
</dbReference>
<comment type="caution">
    <text evidence="5">The sequence shown here is derived from an EMBL/GenBank/DDBJ whole genome shotgun (WGS) entry which is preliminary data.</text>
</comment>
<accession>A0A843AFB1</accession>
<keyword evidence="3" id="KW-0479">Metal-binding</keyword>
<keyword evidence="2" id="KW-0520">NAD</keyword>
<dbReference type="NCBIfam" id="NF001752">
    <property type="entry name" value="PRK00481.1-1"/>
    <property type="match status" value="1"/>
</dbReference>
<dbReference type="SUPFAM" id="SSF52467">
    <property type="entry name" value="DHS-like NAD/FAD-binding domain"/>
    <property type="match status" value="1"/>
</dbReference>
<keyword evidence="1" id="KW-0808">Transferase</keyword>
<feature type="domain" description="Deacetylase sirtuin-type" evidence="4">
    <location>
        <begin position="1"/>
        <end position="246"/>
    </location>
</feature>
<dbReference type="InterPro" id="IPR026590">
    <property type="entry name" value="Ssirtuin_cat_dom"/>
</dbReference>
<evidence type="ECO:0000259" key="4">
    <source>
        <dbReference type="PROSITE" id="PS50305"/>
    </source>
</evidence>
<proteinExistence type="predicted"/>
<dbReference type="InterPro" id="IPR029035">
    <property type="entry name" value="DHS-like_NAD/FAD-binding_dom"/>
</dbReference>
<dbReference type="PANTHER" id="PTHR11085">
    <property type="entry name" value="NAD-DEPENDENT PROTEIN DEACYLASE SIRTUIN-5, MITOCHONDRIAL-RELATED"/>
    <property type="match status" value="1"/>
</dbReference>
<name>A0A843AFB1_METAZ</name>
<dbReference type="Gene3D" id="3.30.1600.10">
    <property type="entry name" value="SIR2/SIRT2 'Small Domain"/>
    <property type="match status" value="1"/>
</dbReference>
<evidence type="ECO:0000313" key="5">
    <source>
        <dbReference type="EMBL" id="MBF4469394.1"/>
    </source>
</evidence>
<feature type="binding site" evidence="3">
    <location>
        <position position="138"/>
    </location>
    <ligand>
        <name>Zn(2+)</name>
        <dbReference type="ChEBI" id="CHEBI:29105"/>
    </ligand>
</feature>
<evidence type="ECO:0000313" key="6">
    <source>
        <dbReference type="Proteomes" id="UP000658733"/>
    </source>
</evidence>
<gene>
    <name evidence="5" type="ORF">ISP01_08295</name>
</gene>
<evidence type="ECO:0000256" key="2">
    <source>
        <dbReference type="ARBA" id="ARBA00023027"/>
    </source>
</evidence>
<feature type="binding site" evidence="3">
    <location>
        <position position="135"/>
    </location>
    <ligand>
        <name>Zn(2+)</name>
        <dbReference type="ChEBI" id="CHEBI:29105"/>
    </ligand>
</feature>
<evidence type="ECO:0000256" key="3">
    <source>
        <dbReference type="PROSITE-ProRule" id="PRU00236"/>
    </source>
</evidence>
<feature type="binding site" evidence="3">
    <location>
        <position position="156"/>
    </location>
    <ligand>
        <name>Zn(2+)</name>
        <dbReference type="ChEBI" id="CHEBI:29105"/>
    </ligand>
</feature>
<organism evidence="5 6">
    <name type="scientific">Methanobrevibacter arboriphilus</name>
    <dbReference type="NCBI Taxonomy" id="39441"/>
    <lineage>
        <taxon>Archaea</taxon>
        <taxon>Methanobacteriati</taxon>
        <taxon>Methanobacteriota</taxon>
        <taxon>Methanomada group</taxon>
        <taxon>Methanobacteria</taxon>
        <taxon>Methanobacteriales</taxon>
        <taxon>Methanobacteriaceae</taxon>
        <taxon>Methanobrevibacter</taxon>
    </lineage>
</organism>
<dbReference type="InterPro" id="IPR003000">
    <property type="entry name" value="Sirtuin"/>
</dbReference>
<dbReference type="InterPro" id="IPR050134">
    <property type="entry name" value="NAD-dep_sirtuin_deacylases"/>
</dbReference>
<dbReference type="GO" id="GO:0017136">
    <property type="term" value="F:histone deacetylase activity, NAD-dependent"/>
    <property type="evidence" value="ECO:0007669"/>
    <property type="project" value="TreeGrafter"/>
</dbReference>
<dbReference type="InterPro" id="IPR026591">
    <property type="entry name" value="Sirtuin_cat_small_dom_sf"/>
</dbReference>
<dbReference type="GO" id="GO:0046872">
    <property type="term" value="F:metal ion binding"/>
    <property type="evidence" value="ECO:0007669"/>
    <property type="project" value="UniProtKB-KW"/>
</dbReference>
<dbReference type="PROSITE" id="PS50305">
    <property type="entry name" value="SIRTUIN"/>
    <property type="match status" value="1"/>
</dbReference>
<protein>
    <submittedName>
        <fullName evidence="5">NAD-dependent protein deacylase</fullName>
    </submittedName>
</protein>
<evidence type="ECO:0000256" key="1">
    <source>
        <dbReference type="ARBA" id="ARBA00022679"/>
    </source>
</evidence>